<feature type="transmembrane region" description="Helical" evidence="7">
    <location>
        <begin position="52"/>
        <end position="77"/>
    </location>
</feature>
<organism evidence="8 9">
    <name type="scientific">Roseomonas elaeocarpi</name>
    <dbReference type="NCBI Taxonomy" id="907779"/>
    <lineage>
        <taxon>Bacteria</taxon>
        <taxon>Pseudomonadati</taxon>
        <taxon>Pseudomonadota</taxon>
        <taxon>Alphaproteobacteria</taxon>
        <taxon>Acetobacterales</taxon>
        <taxon>Roseomonadaceae</taxon>
        <taxon>Roseomonas</taxon>
    </lineage>
</organism>
<protein>
    <submittedName>
        <fullName evidence="8">Flagellar biosynthetic protein FliQ</fullName>
    </submittedName>
</protein>
<keyword evidence="4 7" id="KW-0812">Transmembrane</keyword>
<comment type="caution">
    <text evidence="8">The sequence shown here is derived from an EMBL/GenBank/DDBJ whole genome shotgun (WGS) entry which is preliminary data.</text>
</comment>
<keyword evidence="8" id="KW-0966">Cell projection</keyword>
<dbReference type="PRINTS" id="PR00952">
    <property type="entry name" value="TYPE3IMQPROT"/>
</dbReference>
<dbReference type="EMBL" id="JBHLUN010000006">
    <property type="protein sequence ID" value="MFC0408518.1"/>
    <property type="molecule type" value="Genomic_DNA"/>
</dbReference>
<evidence type="ECO:0000313" key="9">
    <source>
        <dbReference type="Proteomes" id="UP001589865"/>
    </source>
</evidence>
<keyword evidence="6 7" id="KW-0472">Membrane</keyword>
<reference evidence="8 9" key="1">
    <citation type="submission" date="2024-09" db="EMBL/GenBank/DDBJ databases">
        <authorList>
            <person name="Sun Q."/>
            <person name="Mori K."/>
        </authorList>
    </citation>
    <scope>NUCLEOTIDE SEQUENCE [LARGE SCALE GENOMIC DNA]</scope>
    <source>
        <strain evidence="8 9">TBRC 5777</strain>
    </source>
</reference>
<dbReference type="Proteomes" id="UP001589865">
    <property type="component" value="Unassembled WGS sequence"/>
</dbReference>
<dbReference type="PIRSF" id="PIRSF004669">
    <property type="entry name" value="FliQ"/>
    <property type="match status" value="1"/>
</dbReference>
<evidence type="ECO:0000256" key="1">
    <source>
        <dbReference type="ARBA" id="ARBA00004651"/>
    </source>
</evidence>
<proteinExistence type="inferred from homology"/>
<evidence type="ECO:0000256" key="6">
    <source>
        <dbReference type="ARBA" id="ARBA00023136"/>
    </source>
</evidence>
<evidence type="ECO:0000256" key="4">
    <source>
        <dbReference type="ARBA" id="ARBA00022692"/>
    </source>
</evidence>
<gene>
    <name evidence="8" type="ORF">ACFFGY_09685</name>
</gene>
<dbReference type="PANTHER" id="PTHR34040">
    <property type="entry name" value="FLAGELLAR BIOSYNTHETIC PROTEIN FLIQ"/>
    <property type="match status" value="1"/>
</dbReference>
<evidence type="ECO:0000313" key="8">
    <source>
        <dbReference type="EMBL" id="MFC0408518.1"/>
    </source>
</evidence>
<keyword evidence="8" id="KW-0969">Cilium</keyword>
<feature type="transmembrane region" description="Helical" evidence="7">
    <location>
        <begin position="20"/>
        <end position="40"/>
    </location>
</feature>
<keyword evidence="8" id="KW-0282">Flagellum</keyword>
<evidence type="ECO:0000256" key="3">
    <source>
        <dbReference type="ARBA" id="ARBA00022475"/>
    </source>
</evidence>
<evidence type="ECO:0000256" key="5">
    <source>
        <dbReference type="ARBA" id="ARBA00022989"/>
    </source>
</evidence>
<keyword evidence="5 7" id="KW-1133">Transmembrane helix</keyword>
<comment type="subcellular location">
    <subcellularLocation>
        <location evidence="1">Cell membrane</location>
        <topology evidence="1">Multi-pass membrane protein</topology>
    </subcellularLocation>
</comment>
<comment type="similarity">
    <text evidence="2">Belongs to the FliQ/MopD/SpaQ family.</text>
</comment>
<name>A0ABV6JS10_9PROT</name>
<dbReference type="PANTHER" id="PTHR34040:SF2">
    <property type="entry name" value="FLAGELLAR BIOSYNTHETIC PROTEIN FLIQ"/>
    <property type="match status" value="1"/>
</dbReference>
<dbReference type="Pfam" id="PF01313">
    <property type="entry name" value="Bac_export_3"/>
    <property type="match status" value="1"/>
</dbReference>
<evidence type="ECO:0000256" key="7">
    <source>
        <dbReference type="SAM" id="Phobius"/>
    </source>
</evidence>
<keyword evidence="9" id="KW-1185">Reference proteome</keyword>
<keyword evidence="3" id="KW-1003">Cell membrane</keyword>
<accession>A0ABV6JS10</accession>
<sequence>MESDVLSGALRETLWVAVQLAGPLLGAMLAAGLVVALFQAMTQVQEASLAFLPKLAVCGGGLLLLGPFMVGVLRAYATGLFDRMVALGGAG</sequence>
<evidence type="ECO:0000256" key="2">
    <source>
        <dbReference type="ARBA" id="ARBA00006156"/>
    </source>
</evidence>
<dbReference type="RefSeq" id="WP_377044269.1">
    <property type="nucleotide sequence ID" value="NZ_JBHLUN010000006.1"/>
</dbReference>
<dbReference type="InterPro" id="IPR002191">
    <property type="entry name" value="Bac_export_3"/>
</dbReference>